<accession>A0A8B2NY39</accession>
<dbReference type="EMBL" id="QHHQ01000003">
    <property type="protein sequence ID" value="RAI00698.1"/>
    <property type="molecule type" value="Genomic_DNA"/>
</dbReference>
<keyword evidence="2" id="KW-1185">Reference proteome</keyword>
<gene>
    <name evidence="1" type="ORF">DLJ53_15730</name>
</gene>
<reference evidence="1 2" key="1">
    <citation type="submission" date="2018-05" db="EMBL/GenBank/DDBJ databases">
        <title>Acuticoccus sediminis sp. nov., isolated from deep-sea sediment of Indian Ocean.</title>
        <authorList>
            <person name="Liu X."/>
            <person name="Lai Q."/>
            <person name="Du Y."/>
            <person name="Sun F."/>
            <person name="Zhang X."/>
            <person name="Wang S."/>
            <person name="Shao Z."/>
        </authorList>
    </citation>
    <scope>NUCLEOTIDE SEQUENCE [LARGE SCALE GENOMIC DNA]</scope>
    <source>
        <strain evidence="1 2">PTG4-2</strain>
    </source>
</reference>
<evidence type="ECO:0000313" key="1">
    <source>
        <dbReference type="EMBL" id="RAI00698.1"/>
    </source>
</evidence>
<proteinExistence type="predicted"/>
<dbReference type="AlphaFoldDB" id="A0A8B2NY39"/>
<name>A0A8B2NY39_9HYPH</name>
<protein>
    <submittedName>
        <fullName evidence="1">Uncharacterized protein</fullName>
    </submittedName>
</protein>
<sequence length="121" mass="12896">MADAGPGRAALDRLTGPLENVAALLCFVAGDGWDEARADVIVRLHQVGNRRDVADAIRTAERTVRAEIDAATAIDHLADKLRRRLDGAERACITDMVSKVAYAGSNSSTRASRAVARLLKG</sequence>
<dbReference type="Proteomes" id="UP000249590">
    <property type="component" value="Unassembled WGS sequence"/>
</dbReference>
<organism evidence="1 2">
    <name type="scientific">Acuticoccus sediminis</name>
    <dbReference type="NCBI Taxonomy" id="2184697"/>
    <lineage>
        <taxon>Bacteria</taxon>
        <taxon>Pseudomonadati</taxon>
        <taxon>Pseudomonadota</taxon>
        <taxon>Alphaproteobacteria</taxon>
        <taxon>Hyphomicrobiales</taxon>
        <taxon>Amorphaceae</taxon>
        <taxon>Acuticoccus</taxon>
    </lineage>
</organism>
<comment type="caution">
    <text evidence="1">The sequence shown here is derived from an EMBL/GenBank/DDBJ whole genome shotgun (WGS) entry which is preliminary data.</text>
</comment>
<evidence type="ECO:0000313" key="2">
    <source>
        <dbReference type="Proteomes" id="UP000249590"/>
    </source>
</evidence>